<dbReference type="EMBL" id="CM034402">
    <property type="protein sequence ID" value="KAJ0175151.1"/>
    <property type="molecule type" value="Genomic_DNA"/>
</dbReference>
<proteinExistence type="predicted"/>
<protein>
    <submittedName>
        <fullName evidence="1">Uncharacterized protein</fullName>
    </submittedName>
</protein>
<name>A0ACC1CU91_9NEOP</name>
<accession>A0ACC1CU91</accession>
<keyword evidence="2" id="KW-1185">Reference proteome</keyword>
<evidence type="ECO:0000313" key="2">
    <source>
        <dbReference type="Proteomes" id="UP000824533"/>
    </source>
</evidence>
<comment type="caution">
    <text evidence="1">The sequence shown here is derived from an EMBL/GenBank/DDBJ whole genome shotgun (WGS) entry which is preliminary data.</text>
</comment>
<gene>
    <name evidence="1" type="ORF">K1T71_009292</name>
</gene>
<organism evidence="1 2">
    <name type="scientific">Dendrolimus kikuchii</name>
    <dbReference type="NCBI Taxonomy" id="765133"/>
    <lineage>
        <taxon>Eukaryota</taxon>
        <taxon>Metazoa</taxon>
        <taxon>Ecdysozoa</taxon>
        <taxon>Arthropoda</taxon>
        <taxon>Hexapoda</taxon>
        <taxon>Insecta</taxon>
        <taxon>Pterygota</taxon>
        <taxon>Neoptera</taxon>
        <taxon>Endopterygota</taxon>
        <taxon>Lepidoptera</taxon>
        <taxon>Glossata</taxon>
        <taxon>Ditrysia</taxon>
        <taxon>Bombycoidea</taxon>
        <taxon>Lasiocampidae</taxon>
        <taxon>Dendrolimus</taxon>
    </lineage>
</organism>
<sequence length="1136" mass="129480">MRASNFLVSEKMEVQCSFFKLLLFQMLVVWCAAKHITIDSSVPRMEFASKDADVQDSIKNLIYTGIYSHRHLDTSQVQVVRPVKVTRDGELVSHAVDHAHPHGHARARRDLHDTEQHLPPSLHYNLTVDGRELRLDLRPSVTFITPALIVERHGVSGRTRQRPSPEATSCHFTGSVRGQPSSKVAISACDGLAGHLRTEHGEYWIEPSNKVPTDSSEGRPHVIFKRSAVDKVDAYHRAKRAVKSNVRTGTKLNHEKDSQRYSKPNTNSIKSRESKEDRDRRRREYLEKRRRRMEAMRRNPTEYRRHQSQLRMEERRTTSNSQSNSIERSKSLEQSLDARTKNKNKSRTEQRLRRIRNRRRRRQSKNCATKQPPYQWKEKNTQKKESDHLYNKYKQKYNHRYNPHHNSQRPNFDGAKRPTRSVSRPRHVEVLLVADKSMTDFHKQANLETYLLTIMNMVSLLYMDPSIGNYIKVVVVKIILVEETHAAPDLEVSTNADSTLASFCRWQQQLNPDNDENPHHHDVAILVTREDICSLHDIPCSTLGVAHVAGMCKPDRSCSVNEDNGIMLAHTITHELGHNFGLYHDTEKIGCHRREGSTLHIMTPIFEADTVQVAWSRCSKRDVTNFLDAGLGECLSDKPSQEDYVYPEVPAGVMFDAASQCHLQFGAEAEVCARPSELCEHLWCLVNNTCKTMLRPAAPGTICGPDMWCQHQTCVARTPSPSPRNGGWGPWSEWSECSRTCGAGVSTQSRECNNPEPYNNGNYCIGDRSRYRVCNTDSCPISEPSFREVQCSKHNNMPYKNETIAEWMPYYDQDKPCELRCVSRDDNDIEMLGGFVADGTPCRQNLGSRDMCIAGVCYKVGCDWIVDSDVEEDECGICGGNGSDCKTVQGIYSKGTTKQSGFSEVAVIPAGSRNVKIQEKVSPGNYISIGSARSRRMYLNGARNATITEYFVAGAQAIYERDRDWEKVRISGPIAEDIKVYQRIFRGRRRNPGVTYQYTVDKQRLQKHYRYRLSEWSQCSVSCGIGYARRHYECVDEYNRLVEQSQCYHIEPPRHEALMQQCRAPAPCPSSMPHTHWWVGSWNPCNKPCHMPGEEATKQRSVYCVDKLTNKVIGDSDCDMASKPISAIKCADVPAC</sequence>
<evidence type="ECO:0000313" key="1">
    <source>
        <dbReference type="EMBL" id="KAJ0175151.1"/>
    </source>
</evidence>
<reference evidence="1 2" key="1">
    <citation type="journal article" date="2021" name="Front. Genet.">
        <title>Chromosome-Level Genome Assembly Reveals Significant Gene Expansion in the Toll and IMD Signaling Pathways of Dendrolimus kikuchii.</title>
        <authorList>
            <person name="Zhou J."/>
            <person name="Wu P."/>
            <person name="Xiong Z."/>
            <person name="Liu N."/>
            <person name="Zhao N."/>
            <person name="Ji M."/>
            <person name="Qiu Y."/>
            <person name="Yang B."/>
        </authorList>
    </citation>
    <scope>NUCLEOTIDE SEQUENCE [LARGE SCALE GENOMIC DNA]</scope>
    <source>
        <strain evidence="1">Ann1</strain>
    </source>
</reference>
<dbReference type="Proteomes" id="UP000824533">
    <property type="component" value="Linkage Group LG16"/>
</dbReference>